<keyword evidence="4" id="KW-0500">Molybdenum</keyword>
<evidence type="ECO:0000256" key="2">
    <source>
        <dbReference type="ARBA" id="ARBA00010763"/>
    </source>
</evidence>
<dbReference type="InterPro" id="IPR038987">
    <property type="entry name" value="MoeA-like"/>
</dbReference>
<dbReference type="PANTHER" id="PTHR10192:SF5">
    <property type="entry name" value="GEPHYRIN"/>
    <property type="match status" value="1"/>
</dbReference>
<dbReference type="Pfam" id="PF03453">
    <property type="entry name" value="MoeA_N"/>
    <property type="match status" value="1"/>
</dbReference>
<evidence type="ECO:0000313" key="6">
    <source>
        <dbReference type="EMBL" id="TCV95943.1"/>
    </source>
</evidence>
<dbReference type="AlphaFoldDB" id="A0A4R3YXA2"/>
<reference evidence="6 7" key="1">
    <citation type="submission" date="2019-03" db="EMBL/GenBank/DDBJ databases">
        <title>Above-ground endophytic microbial communities from plants in different locations in the United States.</title>
        <authorList>
            <person name="Frank C."/>
        </authorList>
    </citation>
    <scope>NUCLEOTIDE SEQUENCE [LARGE SCALE GENOMIC DNA]</scope>
    <source>
        <strain evidence="6 7">LP_13_YM</strain>
    </source>
</reference>
<dbReference type="GO" id="GO:0046872">
    <property type="term" value="F:metal ion binding"/>
    <property type="evidence" value="ECO:0007669"/>
    <property type="project" value="UniProtKB-UniRule"/>
</dbReference>
<comment type="function">
    <text evidence="1 4">Catalyzes the insertion of molybdate into adenylated molybdopterin with the concomitant release of AMP.</text>
</comment>
<dbReference type="InterPro" id="IPR036425">
    <property type="entry name" value="MoaB/Mog-like_dom_sf"/>
</dbReference>
<dbReference type="CDD" id="cd00887">
    <property type="entry name" value="MoeA"/>
    <property type="match status" value="1"/>
</dbReference>
<dbReference type="Pfam" id="PF00994">
    <property type="entry name" value="MoCF_biosynth"/>
    <property type="match status" value="1"/>
</dbReference>
<keyword evidence="4" id="KW-0501">Molybdenum cofactor biosynthesis</keyword>
<protein>
    <recommendedName>
        <fullName evidence="4">Molybdopterin molybdenumtransferase</fullName>
        <ecNumber evidence="4">2.10.1.1</ecNumber>
    </recommendedName>
</protein>
<proteinExistence type="inferred from homology"/>
<dbReference type="Gene3D" id="3.90.105.10">
    <property type="entry name" value="Molybdopterin biosynthesis moea protein, domain 2"/>
    <property type="match status" value="1"/>
</dbReference>
<dbReference type="SUPFAM" id="SSF63882">
    <property type="entry name" value="MoeA N-terminal region -like"/>
    <property type="match status" value="1"/>
</dbReference>
<comment type="caution">
    <text evidence="6">The sequence shown here is derived from an EMBL/GenBank/DDBJ whole genome shotgun (WGS) entry which is preliminary data.</text>
</comment>
<dbReference type="Gene3D" id="2.170.190.11">
    <property type="entry name" value="Molybdopterin biosynthesis moea protein, domain 3"/>
    <property type="match status" value="1"/>
</dbReference>
<dbReference type="SUPFAM" id="SSF53218">
    <property type="entry name" value="Molybdenum cofactor biosynthesis proteins"/>
    <property type="match status" value="1"/>
</dbReference>
<dbReference type="Gene3D" id="3.40.980.10">
    <property type="entry name" value="MoaB/Mog-like domain"/>
    <property type="match status" value="1"/>
</dbReference>
<dbReference type="SMART" id="SM00852">
    <property type="entry name" value="MoCF_biosynth"/>
    <property type="match status" value="1"/>
</dbReference>
<evidence type="ECO:0000256" key="3">
    <source>
        <dbReference type="ARBA" id="ARBA00047317"/>
    </source>
</evidence>
<gene>
    <name evidence="6" type="ORF">EC912_102288</name>
</gene>
<comment type="pathway">
    <text evidence="4">Cofactor biosynthesis; molybdopterin biosynthesis.</text>
</comment>
<dbReference type="Proteomes" id="UP000295645">
    <property type="component" value="Unassembled WGS sequence"/>
</dbReference>
<organism evidence="6 7">
    <name type="scientific">Luteibacter rhizovicinus</name>
    <dbReference type="NCBI Taxonomy" id="242606"/>
    <lineage>
        <taxon>Bacteria</taxon>
        <taxon>Pseudomonadati</taxon>
        <taxon>Pseudomonadota</taxon>
        <taxon>Gammaproteobacteria</taxon>
        <taxon>Lysobacterales</taxon>
        <taxon>Rhodanobacteraceae</taxon>
        <taxon>Luteibacter</taxon>
    </lineage>
</organism>
<name>A0A4R3YXA2_9GAMM</name>
<comment type="similarity">
    <text evidence="2 4">Belongs to the MoeA family.</text>
</comment>
<evidence type="ECO:0000313" key="7">
    <source>
        <dbReference type="Proteomes" id="UP000295645"/>
    </source>
</evidence>
<keyword evidence="4" id="KW-0808">Transferase</keyword>
<keyword evidence="4" id="KW-0479">Metal-binding</keyword>
<dbReference type="EC" id="2.10.1.1" evidence="4"/>
<evidence type="ECO:0000256" key="1">
    <source>
        <dbReference type="ARBA" id="ARBA00002901"/>
    </source>
</evidence>
<evidence type="ECO:0000256" key="4">
    <source>
        <dbReference type="RuleBase" id="RU365090"/>
    </source>
</evidence>
<comment type="catalytic activity">
    <reaction evidence="3">
        <text>adenylyl-molybdopterin + molybdate = Mo-molybdopterin + AMP + H(+)</text>
        <dbReference type="Rhea" id="RHEA:35047"/>
        <dbReference type="ChEBI" id="CHEBI:15378"/>
        <dbReference type="ChEBI" id="CHEBI:36264"/>
        <dbReference type="ChEBI" id="CHEBI:62727"/>
        <dbReference type="ChEBI" id="CHEBI:71302"/>
        <dbReference type="ChEBI" id="CHEBI:456215"/>
        <dbReference type="EC" id="2.10.1.1"/>
    </reaction>
</comment>
<comment type="cofactor">
    <cofactor evidence="4">
        <name>Mg(2+)</name>
        <dbReference type="ChEBI" id="CHEBI:18420"/>
    </cofactor>
</comment>
<dbReference type="EMBL" id="SMCS01000002">
    <property type="protein sequence ID" value="TCV95943.1"/>
    <property type="molecule type" value="Genomic_DNA"/>
</dbReference>
<dbReference type="InterPro" id="IPR005110">
    <property type="entry name" value="MoeA_linker/N"/>
</dbReference>
<keyword evidence="4" id="KW-0460">Magnesium</keyword>
<dbReference type="Gene3D" id="2.40.340.10">
    <property type="entry name" value="MoeA, C-terminal, domain IV"/>
    <property type="match status" value="1"/>
</dbReference>
<dbReference type="InterPro" id="IPR036688">
    <property type="entry name" value="MoeA_C_domain_IV_sf"/>
</dbReference>
<evidence type="ECO:0000259" key="5">
    <source>
        <dbReference type="SMART" id="SM00852"/>
    </source>
</evidence>
<dbReference type="UniPathway" id="UPA00344"/>
<dbReference type="GO" id="GO:0006777">
    <property type="term" value="P:Mo-molybdopterin cofactor biosynthetic process"/>
    <property type="evidence" value="ECO:0007669"/>
    <property type="project" value="UniProtKB-UniRule"/>
</dbReference>
<dbReference type="GO" id="GO:0061599">
    <property type="term" value="F:molybdopterin molybdotransferase activity"/>
    <property type="evidence" value="ECO:0007669"/>
    <property type="project" value="UniProtKB-UniRule"/>
</dbReference>
<dbReference type="GO" id="GO:0005829">
    <property type="term" value="C:cytosol"/>
    <property type="evidence" value="ECO:0007669"/>
    <property type="project" value="TreeGrafter"/>
</dbReference>
<feature type="domain" description="MoaB/Mog" evidence="5">
    <location>
        <begin position="198"/>
        <end position="338"/>
    </location>
</feature>
<dbReference type="PANTHER" id="PTHR10192">
    <property type="entry name" value="MOLYBDOPTERIN BIOSYNTHESIS PROTEIN"/>
    <property type="match status" value="1"/>
</dbReference>
<dbReference type="InterPro" id="IPR001453">
    <property type="entry name" value="MoaB/Mog_dom"/>
</dbReference>
<sequence length="422" mass="44726">MRGRDAPPVPSLLQHRLVRYASHMISYEDALATLLAETQPLDTERVAIADALGRVLASDIASTMRLPAFDNAAMDGYALRAGTAALSKGSIHTVRGMQAAGDVTLEQTGADSCEIATGARMPDGFDTVVPVERIEREGDTIRLLDDTVRGQHVRKAGDDIAHDEPALPAGRKIDAAALMLLAALGIDEATVRRQPRVAIICTGKELHAGAGILTPGSIHNSNGPFLRAALTSCGAHVVQCDTVGDDVIPFGASLARALDRHVDLVVTTGAVSAGRYDFLPAAMAALGARTLFHKVAIRPGKPLLAARLANGPLLMALPGNPMAVAVGMRFFVAPLIRTMLGLSSERPLRVLSDETPDLREGLRHFVLANLFSDDGARLRARPVGRQTAYRMLPFTQAQVWLSLSSADGNMADAYPLDAGHSP</sequence>
<dbReference type="NCBIfam" id="TIGR00177">
    <property type="entry name" value="molyb_syn"/>
    <property type="match status" value="1"/>
</dbReference>
<keyword evidence="7" id="KW-1185">Reference proteome</keyword>
<accession>A0A4R3YXA2</accession>
<dbReference type="InterPro" id="IPR036135">
    <property type="entry name" value="MoeA_linker/N_sf"/>
</dbReference>